<keyword evidence="4" id="KW-0391">Immunity</keyword>
<dbReference type="FunFam" id="1.20.1000.10:FF:000001">
    <property type="entry name" value="Guanylate binding protein 1"/>
    <property type="match status" value="2"/>
</dbReference>
<feature type="region of interest" description="Disordered" evidence="8">
    <location>
        <begin position="1264"/>
        <end position="1298"/>
    </location>
</feature>
<name>A0AA35PAF5_9SAUR</name>
<dbReference type="Pfam" id="PF02263">
    <property type="entry name" value="GBP"/>
    <property type="match status" value="2"/>
</dbReference>
<evidence type="ECO:0000256" key="8">
    <source>
        <dbReference type="SAM" id="MobiDB-lite"/>
    </source>
</evidence>
<feature type="coiled-coil region" evidence="7">
    <location>
        <begin position="371"/>
        <end position="398"/>
    </location>
</feature>
<dbReference type="InterPro" id="IPR036543">
    <property type="entry name" value="Guanylate-bd_C_sf"/>
</dbReference>
<evidence type="ECO:0000259" key="9">
    <source>
        <dbReference type="PROSITE" id="PS51715"/>
    </source>
</evidence>
<keyword evidence="7" id="KW-0175">Coiled coil</keyword>
<evidence type="ECO:0000313" key="11">
    <source>
        <dbReference type="Proteomes" id="UP001178461"/>
    </source>
</evidence>
<dbReference type="InterPro" id="IPR030386">
    <property type="entry name" value="G_GB1_RHD3_dom"/>
</dbReference>
<feature type="coiled-coil region" evidence="7">
    <location>
        <begin position="1125"/>
        <end position="1232"/>
    </location>
</feature>
<feature type="domain" description="GB1/RHD3-type G" evidence="9">
    <location>
        <begin position="37"/>
        <end position="279"/>
    </location>
</feature>
<evidence type="ECO:0000256" key="5">
    <source>
        <dbReference type="ARBA" id="ARBA00023134"/>
    </source>
</evidence>
<evidence type="ECO:0000313" key="10">
    <source>
        <dbReference type="EMBL" id="CAI5781044.1"/>
    </source>
</evidence>
<evidence type="ECO:0000256" key="3">
    <source>
        <dbReference type="ARBA" id="ARBA00022801"/>
    </source>
</evidence>
<dbReference type="PROSITE" id="PS51715">
    <property type="entry name" value="G_GB1_RHD3"/>
    <property type="match status" value="2"/>
</dbReference>
<evidence type="ECO:0000256" key="7">
    <source>
        <dbReference type="SAM" id="Coils"/>
    </source>
</evidence>
<dbReference type="FunFam" id="3.40.50.300:FF:000422">
    <property type="entry name" value="Guanylate-binding protein 1"/>
    <property type="match status" value="2"/>
</dbReference>
<dbReference type="Proteomes" id="UP001178461">
    <property type="component" value="Chromosome 8"/>
</dbReference>
<evidence type="ECO:0000256" key="1">
    <source>
        <dbReference type="ARBA" id="ARBA00022588"/>
    </source>
</evidence>
<dbReference type="PANTHER" id="PTHR10751">
    <property type="entry name" value="GUANYLATE BINDING PROTEIN"/>
    <property type="match status" value="1"/>
</dbReference>
<dbReference type="InterPro" id="IPR037684">
    <property type="entry name" value="GBP_C"/>
</dbReference>
<dbReference type="SUPFAM" id="SSF52540">
    <property type="entry name" value="P-loop containing nucleoside triphosphate hydrolases"/>
    <property type="match status" value="2"/>
</dbReference>
<dbReference type="GO" id="GO:0003924">
    <property type="term" value="F:GTPase activity"/>
    <property type="evidence" value="ECO:0007669"/>
    <property type="project" value="InterPro"/>
</dbReference>
<evidence type="ECO:0000256" key="6">
    <source>
        <dbReference type="PROSITE-ProRule" id="PRU01052"/>
    </source>
</evidence>
<keyword evidence="11" id="KW-1185">Reference proteome</keyword>
<evidence type="ECO:0000256" key="4">
    <source>
        <dbReference type="ARBA" id="ARBA00022859"/>
    </source>
</evidence>
<dbReference type="InterPro" id="IPR027417">
    <property type="entry name" value="P-loop_NTPase"/>
</dbReference>
<gene>
    <name evidence="10" type="ORF">PODLI_1B014761</name>
</gene>
<keyword evidence="1" id="KW-0399">Innate immunity</keyword>
<sequence length="1298" mass="147862">MAPGQVHMAAPVCLIENMPDGKLVVNREAAEVLARIRQPVVVVAIAGLYRTGKSYLMNRLAGKRKGFCLGTTVQAQTKGIWMWCLPHPKRPDFTLVLLDTEGLGDVQKGGIENDSWVFALAILLSSTLVYNSMGTIDETAVEKLHYVTELTKAIRAKYPSGDGQEEENFTEFGRFFPDFIWALRDFTLQLQLNGRPISADKYLENALRFLQGDAEHIQKHNMVRSCIHSFFPSRKCFIFDRPTNRKKLHLLEELKEEDLEEDFLVPVAHFCQHIWETSRPKMIPGDRVVTGTMLASLAKTYVNAINSGDVPCLQNAVLALSQIENSAAVHDAISCYEERMQQLLQLPTDTLEELLRAHAKCEREAIDIFIARAFGDNVKQFQEELENKLNQKKKAFCKRNEKVSLDYCRDVLRFLSWDLVYEIQEGIYAVPEGYKHFLAKMNKIKENYDAFDGKGVQADRALEEFLKSKETVAKSILHMDDALSDKEKEIEVQRAQVEATQLQQKLLEQELANLEQMMEDKKRHNEEGIQRLKEEWEEEMKKMKEEAERRKRDFRKGLLRQRFLLMAMETEVELLSLKARLELLLLSPLGTPSKALSLFLPACQLVCKREPATIESGPDPSSRGPSLQKENNTKKPIIFCTMAPGQVHMSAPVCLIENMPDGKLVVNREAAEVLARIRQPVVVVAIAGLYRTGKSYLMNRLAGKRKGFCLGATVQGLTKGIWMWCLPHPHKPDLTLLLLDTEGLGDVQKGNTQNDSWIFALAILLSSTLVYNSIGTIDQNALENLHYVTELTKKIKAKASSGEDAEEENSAEFVRFFPDFIWAVRDFTLQLEIDGHSVTEDGYLENALRLQKGNSEQIQRCNMPRSCIRRFFPSRKCFTFDRPASRKKLSRLEELEEDDLEEDFLEPVGRFCQHIWETSRPKTVPGGQVVTGIMLQNLVKTYVNAINSGDLPCLENAVLALAEIENAAAVCDAISCYEERMGQRLNLPTGSINELLAVHAECEREATGIFMARAFGDALVKKSQEKLEQELKQKKEEFCRKNEQASFDRCFAVLTDLSQELEDELRMGIYSVPGGYQRYLEKRDEIEKKYHLVPEKGIQADKALEEFLKSKQTVANSLLQMDHALTDKEKEIEAQRAQAEAAQLQQKLLEQEQARLKQMMEDEKRSNDEQLQLLKEKMEKEKKLMEEETEKMIRHKLKEQEELLKEGFQQRANEMESEIQRLKEESSNSKLALVMSFVEKLLSTAAAVGTQALQYRMQSNMLSSALNQQKSESAPQSVKSTPRSKNPPKNVRSTPKKK</sequence>
<dbReference type="InterPro" id="IPR015894">
    <property type="entry name" value="Guanylate-bd_N"/>
</dbReference>
<dbReference type="InterPro" id="IPR003191">
    <property type="entry name" value="Guanylate-bd/ATL_C"/>
</dbReference>
<comment type="similarity">
    <text evidence="6">Belongs to the TRAFAC class dynamin-like GTPase superfamily. GB1/RHD3 GTPase family.</text>
</comment>
<dbReference type="CDD" id="cd16269">
    <property type="entry name" value="GBP_C"/>
    <property type="match status" value="2"/>
</dbReference>
<keyword evidence="3" id="KW-0378">Hydrolase</keyword>
<proteinExistence type="inferred from homology"/>
<dbReference type="GO" id="GO:0045087">
    <property type="term" value="P:innate immune response"/>
    <property type="evidence" value="ECO:0007669"/>
    <property type="project" value="UniProtKB-KW"/>
</dbReference>
<feature type="coiled-coil region" evidence="7">
    <location>
        <begin position="483"/>
        <end position="553"/>
    </location>
</feature>
<keyword evidence="2" id="KW-0547">Nucleotide-binding</keyword>
<reference evidence="10" key="1">
    <citation type="submission" date="2022-12" db="EMBL/GenBank/DDBJ databases">
        <authorList>
            <person name="Alioto T."/>
            <person name="Alioto T."/>
            <person name="Gomez Garrido J."/>
        </authorList>
    </citation>
    <scope>NUCLEOTIDE SEQUENCE</scope>
</reference>
<dbReference type="EMBL" id="OX395133">
    <property type="protein sequence ID" value="CAI5781044.1"/>
    <property type="molecule type" value="Genomic_DNA"/>
</dbReference>
<dbReference type="CDD" id="cd01851">
    <property type="entry name" value="GBP"/>
    <property type="match status" value="2"/>
</dbReference>
<protein>
    <submittedName>
        <fullName evidence="10">Guanylate-binding protein 1-like</fullName>
    </submittedName>
</protein>
<dbReference type="Gene3D" id="1.20.1000.10">
    <property type="entry name" value="Guanylate-binding protein, C-terminal domain"/>
    <property type="match status" value="2"/>
</dbReference>
<organism evidence="10 11">
    <name type="scientific">Podarcis lilfordi</name>
    <name type="common">Lilford's wall lizard</name>
    <dbReference type="NCBI Taxonomy" id="74358"/>
    <lineage>
        <taxon>Eukaryota</taxon>
        <taxon>Metazoa</taxon>
        <taxon>Chordata</taxon>
        <taxon>Craniata</taxon>
        <taxon>Vertebrata</taxon>
        <taxon>Euteleostomi</taxon>
        <taxon>Lepidosauria</taxon>
        <taxon>Squamata</taxon>
        <taxon>Bifurcata</taxon>
        <taxon>Unidentata</taxon>
        <taxon>Episquamata</taxon>
        <taxon>Laterata</taxon>
        <taxon>Lacertibaenia</taxon>
        <taxon>Lacertidae</taxon>
        <taxon>Podarcis</taxon>
    </lineage>
</organism>
<dbReference type="Pfam" id="PF02841">
    <property type="entry name" value="GBP_C"/>
    <property type="match status" value="2"/>
</dbReference>
<evidence type="ECO:0000256" key="2">
    <source>
        <dbReference type="ARBA" id="ARBA00022741"/>
    </source>
</evidence>
<dbReference type="GO" id="GO:0005525">
    <property type="term" value="F:GTP binding"/>
    <property type="evidence" value="ECO:0007669"/>
    <property type="project" value="UniProtKB-KW"/>
</dbReference>
<feature type="domain" description="GB1/RHD3-type G" evidence="9">
    <location>
        <begin position="678"/>
        <end position="920"/>
    </location>
</feature>
<feature type="compositionally biased region" description="Polar residues" evidence="8">
    <location>
        <begin position="1264"/>
        <end position="1284"/>
    </location>
</feature>
<dbReference type="SUPFAM" id="SSF48340">
    <property type="entry name" value="Interferon-induced guanylate-binding protein 1 (GBP1), C-terminal domain"/>
    <property type="match status" value="2"/>
</dbReference>
<keyword evidence="5" id="KW-0342">GTP-binding</keyword>
<dbReference type="Gene3D" id="3.40.50.300">
    <property type="entry name" value="P-loop containing nucleotide triphosphate hydrolases"/>
    <property type="match status" value="2"/>
</dbReference>
<accession>A0AA35PAF5</accession>